<dbReference type="PRINTS" id="PR00111">
    <property type="entry name" value="ABHYDROLASE"/>
</dbReference>
<dbReference type="GO" id="GO:0016020">
    <property type="term" value="C:membrane"/>
    <property type="evidence" value="ECO:0007669"/>
    <property type="project" value="TreeGrafter"/>
</dbReference>
<dbReference type="STRING" id="578459.A0A194SDX0"/>
<dbReference type="PANTHER" id="PTHR43798:SF5">
    <property type="entry name" value="MONOACYLGLYCEROL LIPASE ABHD6"/>
    <property type="match status" value="1"/>
</dbReference>
<evidence type="ECO:0000313" key="3">
    <source>
        <dbReference type="Proteomes" id="UP000053890"/>
    </source>
</evidence>
<dbReference type="AlphaFoldDB" id="A0A194SDX0"/>
<dbReference type="EMBL" id="KQ474074">
    <property type="protein sequence ID" value="KPV77641.1"/>
    <property type="molecule type" value="Genomic_DNA"/>
</dbReference>
<dbReference type="InterPro" id="IPR029058">
    <property type="entry name" value="AB_hydrolase_fold"/>
</dbReference>
<dbReference type="InterPro" id="IPR000073">
    <property type="entry name" value="AB_hydrolase_1"/>
</dbReference>
<dbReference type="Proteomes" id="UP000053890">
    <property type="component" value="Unassembled WGS sequence"/>
</dbReference>
<dbReference type="GeneID" id="28976303"/>
<dbReference type="PANTHER" id="PTHR43798">
    <property type="entry name" value="MONOACYLGLYCEROL LIPASE"/>
    <property type="match status" value="1"/>
</dbReference>
<dbReference type="Pfam" id="PF00561">
    <property type="entry name" value="Abhydrolase_1"/>
    <property type="match status" value="1"/>
</dbReference>
<keyword evidence="3" id="KW-1185">Reference proteome</keyword>
<dbReference type="Gene3D" id="3.40.50.1820">
    <property type="entry name" value="alpha/beta hydrolase"/>
    <property type="match status" value="1"/>
</dbReference>
<name>A0A194SDX0_RHOGW</name>
<dbReference type="InterPro" id="IPR050266">
    <property type="entry name" value="AB_hydrolase_sf"/>
</dbReference>
<sequence>MPSSLVQIRGRPLFVEVAGRGPPLIALHGLGGSTNLFPLADDLSSRFTVVRFDFEGAGQSPLDGETTRMDVEGLVEDVVAVLDYAAPGEDEAVLFGHSLGATVALHLAATHPNRVSRLVLSCPGLARAGNPEAVKMSLALAATARSKGTFEMADFTAKKNLRPSPTRPELALVRTAMQQSSREGYALACEMLARTPEPDWRQVVAPVLLVAGREDRISSVEAAETIRGCLTASKGATVVAVDAGHQPAVECPDVVLALLEDFLA</sequence>
<proteinExistence type="predicted"/>
<dbReference type="OMA" id="YALACEM"/>
<reference evidence="2 3" key="1">
    <citation type="journal article" date="2015" name="Front. Microbiol.">
        <title>Genome sequence of the plant growth promoting endophytic yeast Rhodotorula graminis WP1.</title>
        <authorList>
            <person name="Firrincieli A."/>
            <person name="Otillar R."/>
            <person name="Salamov A."/>
            <person name="Schmutz J."/>
            <person name="Khan Z."/>
            <person name="Redman R.S."/>
            <person name="Fleck N.D."/>
            <person name="Lindquist E."/>
            <person name="Grigoriev I.V."/>
            <person name="Doty S.L."/>
        </authorList>
    </citation>
    <scope>NUCLEOTIDE SEQUENCE [LARGE SCALE GENOMIC DNA]</scope>
    <source>
        <strain evidence="2 3">WP1</strain>
    </source>
</reference>
<dbReference type="GO" id="GO:0047372">
    <property type="term" value="F:monoacylglycerol lipase activity"/>
    <property type="evidence" value="ECO:0007669"/>
    <property type="project" value="TreeGrafter"/>
</dbReference>
<organism evidence="2 3">
    <name type="scientific">Rhodotorula graminis (strain WP1)</name>
    <dbReference type="NCBI Taxonomy" id="578459"/>
    <lineage>
        <taxon>Eukaryota</taxon>
        <taxon>Fungi</taxon>
        <taxon>Dikarya</taxon>
        <taxon>Basidiomycota</taxon>
        <taxon>Pucciniomycotina</taxon>
        <taxon>Microbotryomycetes</taxon>
        <taxon>Sporidiobolales</taxon>
        <taxon>Sporidiobolaceae</taxon>
        <taxon>Rhodotorula</taxon>
    </lineage>
</organism>
<protein>
    <recommendedName>
        <fullName evidence="1">AB hydrolase-1 domain-containing protein</fullName>
    </recommendedName>
</protein>
<dbReference type="GO" id="GO:0046464">
    <property type="term" value="P:acylglycerol catabolic process"/>
    <property type="evidence" value="ECO:0007669"/>
    <property type="project" value="TreeGrafter"/>
</dbReference>
<dbReference type="RefSeq" id="XP_018273690.1">
    <property type="nucleotide sequence ID" value="XM_018415855.1"/>
</dbReference>
<evidence type="ECO:0000313" key="2">
    <source>
        <dbReference type="EMBL" id="KPV77641.1"/>
    </source>
</evidence>
<dbReference type="OrthoDB" id="411064at2759"/>
<evidence type="ECO:0000259" key="1">
    <source>
        <dbReference type="Pfam" id="PF00561"/>
    </source>
</evidence>
<feature type="domain" description="AB hydrolase-1" evidence="1">
    <location>
        <begin position="22"/>
        <end position="245"/>
    </location>
</feature>
<accession>A0A194SDX0</accession>
<gene>
    <name evidence="2" type="ORF">RHOBADRAFT_51468</name>
</gene>
<dbReference type="SUPFAM" id="SSF53474">
    <property type="entry name" value="alpha/beta-Hydrolases"/>
    <property type="match status" value="1"/>
</dbReference>